<comment type="cofactor">
    <cofactor evidence="1 8">
        <name>heme</name>
        <dbReference type="ChEBI" id="CHEBI:30413"/>
    </cofactor>
</comment>
<dbReference type="EMBL" id="JABELV010000120">
    <property type="protein sequence ID" value="KAG7530378.1"/>
    <property type="molecule type" value="Genomic_DNA"/>
</dbReference>
<dbReference type="GO" id="GO:0004497">
    <property type="term" value="F:monooxygenase activity"/>
    <property type="evidence" value="ECO:0007669"/>
    <property type="project" value="UniProtKB-KW"/>
</dbReference>
<dbReference type="GO" id="GO:0020037">
    <property type="term" value="F:heme binding"/>
    <property type="evidence" value="ECO:0007669"/>
    <property type="project" value="InterPro"/>
</dbReference>
<dbReference type="SUPFAM" id="SSF48264">
    <property type="entry name" value="Cytochrome P450"/>
    <property type="match status" value="1"/>
</dbReference>
<dbReference type="PANTHER" id="PTHR24305:SF166">
    <property type="entry name" value="CYTOCHROME P450 12A4, MITOCHONDRIAL-RELATED"/>
    <property type="match status" value="1"/>
</dbReference>
<dbReference type="Proteomes" id="UP000812966">
    <property type="component" value="Unassembled WGS sequence"/>
</dbReference>
<protein>
    <recommendedName>
        <fullName evidence="13">Cytochrome P450</fullName>
    </recommendedName>
</protein>
<evidence type="ECO:0000256" key="7">
    <source>
        <dbReference type="ARBA" id="ARBA00023033"/>
    </source>
</evidence>
<evidence type="ECO:0000256" key="10">
    <source>
        <dbReference type="SAM" id="Phobius"/>
    </source>
</evidence>
<name>A0A8K0NNK8_9TREE</name>
<evidence type="ECO:0000256" key="3">
    <source>
        <dbReference type="ARBA" id="ARBA00010617"/>
    </source>
</evidence>
<evidence type="ECO:0000256" key="2">
    <source>
        <dbReference type="ARBA" id="ARBA00005179"/>
    </source>
</evidence>
<dbReference type="PRINTS" id="PR00385">
    <property type="entry name" value="P450"/>
</dbReference>
<evidence type="ECO:0000256" key="4">
    <source>
        <dbReference type="ARBA" id="ARBA00022617"/>
    </source>
</evidence>
<reference evidence="11" key="1">
    <citation type="submission" date="2020-04" db="EMBL/GenBank/DDBJ databases">
        <title>Analysis of mating type loci in Filobasidium floriforme.</title>
        <authorList>
            <person name="Nowrousian M."/>
        </authorList>
    </citation>
    <scope>NUCLEOTIDE SEQUENCE</scope>
    <source>
        <strain evidence="11">CBS 6242</strain>
    </source>
</reference>
<keyword evidence="10" id="KW-1133">Transmembrane helix</keyword>
<keyword evidence="10" id="KW-0472">Membrane</keyword>
<dbReference type="GO" id="GO:0016705">
    <property type="term" value="F:oxidoreductase activity, acting on paired donors, with incorporation or reduction of molecular oxygen"/>
    <property type="evidence" value="ECO:0007669"/>
    <property type="project" value="InterPro"/>
</dbReference>
<keyword evidence="4 8" id="KW-0349">Heme</keyword>
<comment type="caution">
    <text evidence="11">The sequence shown here is derived from an EMBL/GenBank/DDBJ whole genome shotgun (WGS) entry which is preliminary data.</text>
</comment>
<keyword evidence="5" id="KW-0560">Oxidoreductase</keyword>
<dbReference type="InterPro" id="IPR001128">
    <property type="entry name" value="Cyt_P450"/>
</dbReference>
<keyword evidence="8" id="KW-0479">Metal-binding</keyword>
<accession>A0A8K0NNK8</accession>
<gene>
    <name evidence="11" type="ORF">FFLO_05094</name>
</gene>
<proteinExistence type="inferred from homology"/>
<keyword evidence="6 8" id="KW-0408">Iron</keyword>
<keyword evidence="10" id="KW-0812">Transmembrane</keyword>
<dbReference type="Gene3D" id="1.10.630.10">
    <property type="entry name" value="Cytochrome P450"/>
    <property type="match status" value="1"/>
</dbReference>
<sequence>MVESVIISTLQPYCTTTTLLGALILALPLWITYNLFFSPLASIPGPWTARAGVSLFKARSAGNTTWVWDLERLHKRYGPIVRVSTNHLSISDPNALASIYRIANPLHKTDFYHVFQAVPGKPSLFSDTDFESHKIRKKAVAPAYAMTFLTNLEECVEGVVLSLKERMREILENGNGNHGIGMQKGRGVDVEFDKMAHYFAMDAVGELAFGKGFDLLSPYTFHSPQQTIQSDRFLRGVANLSHWGGVAGTLPPWIGRRALNVWKRWTTQPGSDVIVDATRSRVAARYGAVMNGEEVRKDMLNKFMNAKHPNGSTYSQTDVLFTATSVVAAGSDTTAVATASLFAFLTGNPEVYAKLQKEVDDAFQDGTLTTPVPYSKAAQLPYLQACIKESLRLHPPISMELPRIVPEEGMLLCGKFVPGGTSVGCSPYIVHRQKEAYGEDAEEFRPERWIEADRAEKEGGDGGETRRRLERFYFTFGGSTTSCIGKNISLMEVSKLVPELLHEFSFARVPRGPGSPHAHPPRHRDGKSQEPGGGPAPWYCSSSWFLETKDLWLHVAERNVKEE</sequence>
<evidence type="ECO:0000313" key="12">
    <source>
        <dbReference type="Proteomes" id="UP000812966"/>
    </source>
</evidence>
<evidence type="ECO:0000256" key="6">
    <source>
        <dbReference type="ARBA" id="ARBA00023004"/>
    </source>
</evidence>
<dbReference type="InterPro" id="IPR050121">
    <property type="entry name" value="Cytochrome_P450_monoxygenase"/>
</dbReference>
<comment type="pathway">
    <text evidence="2">Secondary metabolite biosynthesis.</text>
</comment>
<evidence type="ECO:0000256" key="1">
    <source>
        <dbReference type="ARBA" id="ARBA00001971"/>
    </source>
</evidence>
<dbReference type="InterPro" id="IPR002401">
    <property type="entry name" value="Cyt_P450_E_grp-I"/>
</dbReference>
<dbReference type="GO" id="GO:0005506">
    <property type="term" value="F:iron ion binding"/>
    <property type="evidence" value="ECO:0007669"/>
    <property type="project" value="InterPro"/>
</dbReference>
<comment type="similarity">
    <text evidence="3">Belongs to the cytochrome P450 family.</text>
</comment>
<feature type="region of interest" description="Disordered" evidence="9">
    <location>
        <begin position="508"/>
        <end position="534"/>
    </location>
</feature>
<evidence type="ECO:0000256" key="8">
    <source>
        <dbReference type="PIRSR" id="PIRSR602401-1"/>
    </source>
</evidence>
<evidence type="ECO:0000313" key="11">
    <source>
        <dbReference type="EMBL" id="KAG7530378.1"/>
    </source>
</evidence>
<evidence type="ECO:0000256" key="5">
    <source>
        <dbReference type="ARBA" id="ARBA00023002"/>
    </source>
</evidence>
<dbReference type="CDD" id="cd11060">
    <property type="entry name" value="CYP57A1-like"/>
    <property type="match status" value="1"/>
</dbReference>
<organism evidence="11 12">
    <name type="scientific">Filobasidium floriforme</name>
    <dbReference type="NCBI Taxonomy" id="5210"/>
    <lineage>
        <taxon>Eukaryota</taxon>
        <taxon>Fungi</taxon>
        <taxon>Dikarya</taxon>
        <taxon>Basidiomycota</taxon>
        <taxon>Agaricomycotina</taxon>
        <taxon>Tremellomycetes</taxon>
        <taxon>Filobasidiales</taxon>
        <taxon>Filobasidiaceae</taxon>
        <taxon>Filobasidium</taxon>
    </lineage>
</organism>
<keyword evidence="12" id="KW-1185">Reference proteome</keyword>
<dbReference type="PRINTS" id="PR00463">
    <property type="entry name" value="EP450I"/>
</dbReference>
<dbReference type="AlphaFoldDB" id="A0A8K0NNK8"/>
<dbReference type="InterPro" id="IPR036396">
    <property type="entry name" value="Cyt_P450_sf"/>
</dbReference>
<dbReference type="Pfam" id="PF00067">
    <property type="entry name" value="p450"/>
    <property type="match status" value="1"/>
</dbReference>
<evidence type="ECO:0008006" key="13">
    <source>
        <dbReference type="Google" id="ProtNLM"/>
    </source>
</evidence>
<keyword evidence="7" id="KW-0503">Monooxygenase</keyword>
<dbReference type="OrthoDB" id="1470350at2759"/>
<feature type="binding site" description="axial binding residue" evidence="8">
    <location>
        <position position="483"/>
    </location>
    <ligand>
        <name>heme</name>
        <dbReference type="ChEBI" id="CHEBI:30413"/>
    </ligand>
    <ligandPart>
        <name>Fe</name>
        <dbReference type="ChEBI" id="CHEBI:18248"/>
    </ligandPart>
</feature>
<dbReference type="PANTHER" id="PTHR24305">
    <property type="entry name" value="CYTOCHROME P450"/>
    <property type="match status" value="1"/>
</dbReference>
<feature type="transmembrane region" description="Helical" evidence="10">
    <location>
        <begin position="12"/>
        <end position="33"/>
    </location>
</feature>
<evidence type="ECO:0000256" key="9">
    <source>
        <dbReference type="SAM" id="MobiDB-lite"/>
    </source>
</evidence>